<evidence type="ECO:0000256" key="7">
    <source>
        <dbReference type="HAMAP-Rule" id="MF_01895"/>
    </source>
</evidence>
<evidence type="ECO:0000256" key="5">
    <source>
        <dbReference type="ARBA" id="ARBA00022839"/>
    </source>
</evidence>
<dbReference type="InterPro" id="IPR003029">
    <property type="entry name" value="S1_domain"/>
</dbReference>
<dbReference type="PROSITE" id="PS50890">
    <property type="entry name" value="PUA"/>
    <property type="match status" value="1"/>
</dbReference>
<keyword evidence="4 7" id="KW-0378">Hydrolase</keyword>
<accession>A0A7V3VSA9</accession>
<dbReference type="GO" id="GO:0003723">
    <property type="term" value="F:RNA binding"/>
    <property type="evidence" value="ECO:0007669"/>
    <property type="project" value="UniProtKB-UniRule"/>
</dbReference>
<dbReference type="InterPro" id="IPR012340">
    <property type="entry name" value="NA-bd_OB-fold"/>
</dbReference>
<dbReference type="Pfam" id="PF00773">
    <property type="entry name" value="RNB"/>
    <property type="match status" value="1"/>
</dbReference>
<dbReference type="Gene3D" id="2.40.50.140">
    <property type="entry name" value="Nucleic acid-binding proteins"/>
    <property type="match status" value="1"/>
</dbReference>
<keyword evidence="3 7" id="KW-0540">Nuclease</keyword>
<proteinExistence type="inferred from homology"/>
<keyword evidence="6 7" id="KW-0694">RNA-binding</keyword>
<dbReference type="SUPFAM" id="SSF50249">
    <property type="entry name" value="Nucleic acid-binding proteins"/>
    <property type="match status" value="3"/>
</dbReference>
<protein>
    <recommendedName>
        <fullName evidence="7">Ribonuclease R</fullName>
        <shortName evidence="7">RNase R</shortName>
        <ecNumber evidence="7">3.1.13.1</ecNumber>
    </recommendedName>
</protein>
<dbReference type="NCBIfam" id="TIGR00358">
    <property type="entry name" value="3_prime_RNase"/>
    <property type="match status" value="1"/>
</dbReference>
<dbReference type="EC" id="3.1.13.1" evidence="7"/>
<dbReference type="Pfam" id="PF17876">
    <property type="entry name" value="CSD2"/>
    <property type="match status" value="1"/>
</dbReference>
<dbReference type="InterPro" id="IPR040476">
    <property type="entry name" value="CSD2"/>
</dbReference>
<comment type="similarity">
    <text evidence="7">Belongs to the RNR ribonuclease family. RNase R subfamily.</text>
</comment>
<feature type="region of interest" description="Disordered" evidence="8">
    <location>
        <begin position="701"/>
        <end position="736"/>
    </location>
</feature>
<name>A0A7V3VSA9_9BACT</name>
<dbReference type="PROSITE" id="PS01175">
    <property type="entry name" value="RIBONUCLEASE_II"/>
    <property type="match status" value="1"/>
</dbReference>
<dbReference type="InterPro" id="IPR004476">
    <property type="entry name" value="RNase_II/RNase_R"/>
</dbReference>
<evidence type="ECO:0000256" key="4">
    <source>
        <dbReference type="ARBA" id="ARBA00022801"/>
    </source>
</evidence>
<gene>
    <name evidence="7 10" type="primary">rnr</name>
    <name evidence="10" type="ORF">ENX73_02170</name>
</gene>
<dbReference type="InterPro" id="IPR022966">
    <property type="entry name" value="RNase_II/R_CS"/>
</dbReference>
<sequence>MNREDIINYINSSSYVPSTVKMIAEKFNCDPEEIRALLSELEEKDLIYKTNSSKWHKLKPDEMIGEIKFTRSGRISFVTSHSGKEALVEVADTLWALNGDKVFIQTFDTGDELPHGRVLKILERGIDQVVGTYKSQWTNFGYIIPDDPRIVYEFRTYSNDSMKVSDGDKVVAKITHYPDAQSEGLVEILANIGRADSPESDLPSVMEKYKLPKPGEFPKTVIREVKKLPKDVGEDDLVGRKDMRMKNVFTIDGDDAKDFDDAVSIEKLQNGNYLLGVHIADVSNYVKENDALDKEAFKRGTSVYLLDTVIPMLPFELSNDLCSLVEGKNRLTVSAEMEIDEYGRILKKSFSKSVIRSVKRLTYNKVTKLLEDPDDSIEKEIGFLRNDLEMMRELAHIIKTSCIGRGSIEFQSDEVKIIIDEKGKVEDIVLRKQNVAEMLIEEFMISANESVAEIFDRSEFPFIYRIHAQPEVETLTQLSEYLKAIGIKFKMTENIQPIMIQRVLEQIKGHPLEPVIQRLLVRSMKKAIYSETNVGHFGLASMNYTHFTSPIRRYPDLIVHRLLKIYIEKGGFSAQEIGKYSKLLPSIANQSSQREIVADQAERDLISMKKVEYANEHVGEIFDVVVTDVTDFGMFVEIPDKAISGLIHISTLNDYYVHDEKMNMLVGSNTGKIFRIGDNLKVKLVSADKAKGVIDFALEERSNGKSGKGQTGKKVEKDRRTGKRNSNNDRKRKGMS</sequence>
<comment type="subcellular location">
    <subcellularLocation>
        <location evidence="7">Cytoplasm</location>
    </subcellularLocation>
</comment>
<dbReference type="GO" id="GO:0008859">
    <property type="term" value="F:exoribonuclease II activity"/>
    <property type="evidence" value="ECO:0007669"/>
    <property type="project" value="UniProtKB-UniRule"/>
</dbReference>
<keyword evidence="5 7" id="KW-0269">Exonuclease</keyword>
<dbReference type="HAMAP" id="MF_01895">
    <property type="entry name" value="RNase_R"/>
    <property type="match status" value="1"/>
</dbReference>
<dbReference type="SMART" id="SM00316">
    <property type="entry name" value="S1"/>
    <property type="match status" value="1"/>
</dbReference>
<dbReference type="NCBIfam" id="TIGR02063">
    <property type="entry name" value="RNase_R"/>
    <property type="match status" value="1"/>
</dbReference>
<comment type="function">
    <text evidence="7">3'-5' exoribonuclease that releases 5'-nucleoside monophosphates and is involved in maturation of structured RNAs.</text>
</comment>
<dbReference type="GO" id="GO:0006402">
    <property type="term" value="P:mRNA catabolic process"/>
    <property type="evidence" value="ECO:0007669"/>
    <property type="project" value="TreeGrafter"/>
</dbReference>
<evidence type="ECO:0000313" key="10">
    <source>
        <dbReference type="EMBL" id="HGE74914.1"/>
    </source>
</evidence>
<evidence type="ECO:0000256" key="6">
    <source>
        <dbReference type="ARBA" id="ARBA00022884"/>
    </source>
</evidence>
<dbReference type="SMART" id="SM00955">
    <property type="entry name" value="RNB"/>
    <property type="match status" value="1"/>
</dbReference>
<dbReference type="PANTHER" id="PTHR23355">
    <property type="entry name" value="RIBONUCLEASE"/>
    <property type="match status" value="1"/>
</dbReference>
<evidence type="ECO:0000259" key="9">
    <source>
        <dbReference type="PROSITE" id="PS50126"/>
    </source>
</evidence>
<organism evidence="10">
    <name type="scientific">Mesoaciditoga lauensis</name>
    <dbReference type="NCBI Taxonomy" id="1495039"/>
    <lineage>
        <taxon>Bacteria</taxon>
        <taxon>Thermotogati</taxon>
        <taxon>Thermotogota</taxon>
        <taxon>Thermotogae</taxon>
        <taxon>Mesoaciditogales</taxon>
        <taxon>Mesoaciditogaceae</taxon>
        <taxon>Mesoaciditoga</taxon>
    </lineage>
</organism>
<dbReference type="GO" id="GO:0005829">
    <property type="term" value="C:cytosol"/>
    <property type="evidence" value="ECO:0007669"/>
    <property type="project" value="TreeGrafter"/>
</dbReference>
<evidence type="ECO:0000256" key="1">
    <source>
        <dbReference type="ARBA" id="ARBA00001849"/>
    </source>
</evidence>
<comment type="catalytic activity">
    <reaction evidence="1 7">
        <text>Exonucleolytic cleavage in the 3'- to 5'-direction to yield nucleoside 5'-phosphates.</text>
        <dbReference type="EC" id="3.1.13.1"/>
    </reaction>
</comment>
<dbReference type="AlphaFoldDB" id="A0A7V3VSA9"/>
<dbReference type="InterPro" id="IPR011805">
    <property type="entry name" value="RNase_R"/>
</dbReference>
<dbReference type="PANTHER" id="PTHR23355:SF9">
    <property type="entry name" value="DIS3-LIKE EXONUCLEASE 2"/>
    <property type="match status" value="1"/>
</dbReference>
<dbReference type="InterPro" id="IPR050180">
    <property type="entry name" value="RNR_Ribonuclease"/>
</dbReference>
<dbReference type="PROSITE" id="PS50126">
    <property type="entry name" value="S1"/>
    <property type="match status" value="1"/>
</dbReference>
<evidence type="ECO:0000256" key="2">
    <source>
        <dbReference type="ARBA" id="ARBA00022490"/>
    </source>
</evidence>
<comment type="caution">
    <text evidence="10">The sequence shown here is derived from an EMBL/GenBank/DDBJ whole genome shotgun (WGS) entry which is preliminary data.</text>
</comment>
<dbReference type="Pfam" id="PF00575">
    <property type="entry name" value="S1"/>
    <property type="match status" value="1"/>
</dbReference>
<dbReference type="InterPro" id="IPR001900">
    <property type="entry name" value="RNase_II/R"/>
</dbReference>
<dbReference type="EMBL" id="DTPE01000092">
    <property type="protein sequence ID" value="HGE74914.1"/>
    <property type="molecule type" value="Genomic_DNA"/>
</dbReference>
<feature type="domain" description="S1 motif" evidence="9">
    <location>
        <begin position="619"/>
        <end position="699"/>
    </location>
</feature>
<keyword evidence="2 7" id="KW-0963">Cytoplasm</keyword>
<reference evidence="10" key="1">
    <citation type="journal article" date="2020" name="mSystems">
        <title>Genome- and Community-Level Interaction Insights into Carbon Utilization and Element Cycling Functions of Hydrothermarchaeota in Hydrothermal Sediment.</title>
        <authorList>
            <person name="Zhou Z."/>
            <person name="Liu Y."/>
            <person name="Xu W."/>
            <person name="Pan J."/>
            <person name="Luo Z.H."/>
            <person name="Li M."/>
        </authorList>
    </citation>
    <scope>NUCLEOTIDE SEQUENCE [LARGE SCALE GENOMIC DNA]</scope>
    <source>
        <strain evidence="10">SpSt-966</strain>
    </source>
</reference>
<dbReference type="CDD" id="cd04471">
    <property type="entry name" value="S1_RNase_R"/>
    <property type="match status" value="1"/>
</dbReference>
<evidence type="ECO:0000256" key="8">
    <source>
        <dbReference type="SAM" id="MobiDB-lite"/>
    </source>
</evidence>
<evidence type="ECO:0000256" key="3">
    <source>
        <dbReference type="ARBA" id="ARBA00022722"/>
    </source>
</evidence>